<dbReference type="InterPro" id="IPR006047">
    <property type="entry name" value="GH13_cat_dom"/>
</dbReference>
<keyword evidence="3" id="KW-0326">Glycosidase</keyword>
<dbReference type="Pfam" id="PF00128">
    <property type="entry name" value="Alpha-amylase"/>
    <property type="match status" value="1"/>
</dbReference>
<dbReference type="InterPro" id="IPR004185">
    <property type="entry name" value="Glyco_hydro_13_lg-like_dom"/>
</dbReference>
<proteinExistence type="inferred from homology"/>
<dbReference type="Gene3D" id="3.90.400.10">
    <property type="entry name" value="Oligo-1,6-glucosidase, Domain 2"/>
    <property type="match status" value="1"/>
</dbReference>
<dbReference type="SUPFAM" id="SSF51011">
    <property type="entry name" value="Glycosyl hydrolase domain"/>
    <property type="match status" value="1"/>
</dbReference>
<evidence type="ECO:0000256" key="1">
    <source>
        <dbReference type="ARBA" id="ARBA00008061"/>
    </source>
</evidence>
<dbReference type="InterPro" id="IPR032091">
    <property type="entry name" value="Malt_amylase-like_C"/>
</dbReference>
<dbReference type="Gene3D" id="2.60.40.1180">
    <property type="entry name" value="Golgi alpha-mannosidase II"/>
    <property type="match status" value="1"/>
</dbReference>
<dbReference type="CDD" id="cd02857">
    <property type="entry name" value="E_set_CDase_PDE_N"/>
    <property type="match status" value="1"/>
</dbReference>
<dbReference type="Proteomes" id="UP001241848">
    <property type="component" value="Unassembled WGS sequence"/>
</dbReference>
<reference evidence="5 6" key="1">
    <citation type="submission" date="2022-10" db="EMBL/GenBank/DDBJ databases">
        <title>Paenibacillus description and whole genome data of maize root bacterial community.</title>
        <authorList>
            <person name="Marton D."/>
            <person name="Farkas M."/>
            <person name="Cserhati M."/>
        </authorList>
    </citation>
    <scope>NUCLEOTIDE SEQUENCE [LARGE SCALE GENOMIC DNA]</scope>
    <source>
        <strain evidence="5 6">P96</strain>
    </source>
</reference>
<evidence type="ECO:0000313" key="6">
    <source>
        <dbReference type="Proteomes" id="UP001241848"/>
    </source>
</evidence>
<evidence type="ECO:0000259" key="4">
    <source>
        <dbReference type="SMART" id="SM00642"/>
    </source>
</evidence>
<dbReference type="RefSeq" id="WP_305753646.1">
    <property type="nucleotide sequence ID" value="NZ_JAPCKK010000010.1"/>
</dbReference>
<dbReference type="PANTHER" id="PTHR10357:SF210">
    <property type="entry name" value="MALTODEXTRIN GLUCOSIDASE"/>
    <property type="match status" value="1"/>
</dbReference>
<name>A0ABT9FMQ0_9BACL</name>
<dbReference type="SUPFAM" id="SSF51445">
    <property type="entry name" value="(Trans)glycosidases"/>
    <property type="match status" value="1"/>
</dbReference>
<dbReference type="InterPro" id="IPR045857">
    <property type="entry name" value="O16G_dom_2"/>
</dbReference>
<evidence type="ECO:0000256" key="2">
    <source>
        <dbReference type="ARBA" id="ARBA00022801"/>
    </source>
</evidence>
<dbReference type="CDD" id="cd11338">
    <property type="entry name" value="AmyAc_CMD"/>
    <property type="match status" value="1"/>
</dbReference>
<dbReference type="InterPro" id="IPR013783">
    <property type="entry name" value="Ig-like_fold"/>
</dbReference>
<dbReference type="Gene3D" id="3.20.20.80">
    <property type="entry name" value="Glycosidases"/>
    <property type="match status" value="1"/>
</dbReference>
<feature type="domain" description="Glycosyl hydrolase family 13 catalytic" evidence="4">
    <location>
        <begin position="135"/>
        <end position="493"/>
    </location>
</feature>
<dbReference type="InterPro" id="IPR017853">
    <property type="entry name" value="GH"/>
</dbReference>
<comment type="similarity">
    <text evidence="1">Belongs to the glycosyl hydrolase 13 family.</text>
</comment>
<organism evidence="5 6">
    <name type="scientific">Paenibacillus zeirhizosphaerae</name>
    <dbReference type="NCBI Taxonomy" id="2987519"/>
    <lineage>
        <taxon>Bacteria</taxon>
        <taxon>Bacillati</taxon>
        <taxon>Bacillota</taxon>
        <taxon>Bacilli</taxon>
        <taxon>Bacillales</taxon>
        <taxon>Paenibacillaceae</taxon>
        <taxon>Paenibacillus</taxon>
    </lineage>
</organism>
<dbReference type="SMART" id="SM00642">
    <property type="entry name" value="Aamy"/>
    <property type="match status" value="1"/>
</dbReference>
<dbReference type="Gene3D" id="2.60.40.10">
    <property type="entry name" value="Immunoglobulins"/>
    <property type="match status" value="1"/>
</dbReference>
<dbReference type="Pfam" id="PF02903">
    <property type="entry name" value="Alpha-amylase_N"/>
    <property type="match status" value="1"/>
</dbReference>
<sequence>MLLEAVYHHPKRNWAFGYDNETIYLRLRAKKNDLTAVSALTGDKYDWERTREVIPMYKLASDSRFDYYECKVRPRYRRLRYGFMLEDGNERIWMNENDFVTEEPKKPDQMFQYPFLNPIDILMPPAWVKDAVFYQIFPERFANGDPSNDPKGVEPWGGEPRRDNFFGGDLQGVIDHLDYLHELGITGIYFTPVFLATTNHKYDTEDYMKVDPHFGDMNTLKRLVKECHNRGISVLFDAVFNHSGRTFAPFVDLLKNGEKSKYKDWFHVHRFPPEVVDGVPTYDTFSFEPMMPKLNTEHPEVIKYLLGAAEYWTREIGIDGWRLDVADEVDHAFWREFRKTVKTANPEAYILGEMWNESSEWLQGDQFDATMNYPFTYAVNDFFVKQELDAEGFAFRIGNQLARYPKQATEVAFNLLDSHDTPRILTLAGGDKRKMRLAAVFQFTYIGTPCIYYGDEIGLEGGPDPGCRKCMEWDETKQDRELFHFYQELIKLRRAHPALRAEGTITFLSAEPDGSVIAYERRGTDEVLVMLMNRSAETSHLSCPVRESDWQILLGECTWTHAGDVLKAELPAYGYAVLRSHLR</sequence>
<evidence type="ECO:0000256" key="3">
    <source>
        <dbReference type="ARBA" id="ARBA00023295"/>
    </source>
</evidence>
<comment type="caution">
    <text evidence="5">The sequence shown here is derived from an EMBL/GenBank/DDBJ whole genome shotgun (WGS) entry which is preliminary data.</text>
</comment>
<accession>A0ABT9FMQ0</accession>
<keyword evidence="6" id="KW-1185">Reference proteome</keyword>
<keyword evidence="2" id="KW-0378">Hydrolase</keyword>
<dbReference type="PANTHER" id="PTHR10357">
    <property type="entry name" value="ALPHA-AMYLASE FAMILY MEMBER"/>
    <property type="match status" value="1"/>
</dbReference>
<dbReference type="Pfam" id="PF16657">
    <property type="entry name" value="Malt_amylase_C"/>
    <property type="match status" value="1"/>
</dbReference>
<dbReference type="EMBL" id="JAPCKK010000010">
    <property type="protein sequence ID" value="MDP4096016.1"/>
    <property type="molecule type" value="Genomic_DNA"/>
</dbReference>
<evidence type="ECO:0000313" key="5">
    <source>
        <dbReference type="EMBL" id="MDP4096016.1"/>
    </source>
</evidence>
<protein>
    <submittedName>
        <fullName evidence="5">Alpha-glycosidase</fullName>
    </submittedName>
</protein>
<dbReference type="InterPro" id="IPR013780">
    <property type="entry name" value="Glyco_hydro_b"/>
</dbReference>
<gene>
    <name evidence="5" type="ORF">OIN60_04345</name>
</gene>